<feature type="transmembrane region" description="Helical" evidence="6">
    <location>
        <begin position="213"/>
        <end position="235"/>
    </location>
</feature>
<dbReference type="GO" id="GO:0005886">
    <property type="term" value="C:plasma membrane"/>
    <property type="evidence" value="ECO:0007669"/>
    <property type="project" value="UniProtKB-SubCell"/>
</dbReference>
<dbReference type="Gene3D" id="1.20.1250.20">
    <property type="entry name" value="MFS general substrate transporter like domains"/>
    <property type="match status" value="2"/>
</dbReference>
<keyword evidence="4 6" id="KW-1133">Transmembrane helix</keyword>
<accession>A0A4Q0MF80</accession>
<feature type="transmembrane region" description="Helical" evidence="6">
    <location>
        <begin position="164"/>
        <end position="185"/>
    </location>
</feature>
<dbReference type="PANTHER" id="PTHR43702:SF3">
    <property type="entry name" value="PROTEIN TSGA"/>
    <property type="match status" value="1"/>
</dbReference>
<proteinExistence type="predicted"/>
<keyword evidence="3 6" id="KW-0812">Transmembrane</keyword>
<sequence length="387" mass="41820">MDQAQPQKKFAIFFPVFLSFFVMGFVDIVGVATNYIKKDFGLSDSMANLIPMMVFVWFAIFSIPTGMLMGRIGRKKTVLISLFITAIAMLLPLCFFDYFGALVSFALLGIGNTVLQVSLNPLAAAIVSQEKLASTLSMGQFIKAVSSFLGPVIVAFSASQLGNWHLAFLIYCIITVLSIVVLFTLPINESAASETPQQSSSFRQIAALLKDRHLVYCVIVILLIVGIDVGLNTSIPKLLMERVGLDLDDAALGTSLYFASRTIGTFIGALLLIKLSPVRFLRVTLIIAILAFAGMMLSSSLWPLLVLIAVIGLACANVFSIIFSLALKHDMVHSNEISALMVMGVSGGALLSPLQGLITDQWSFTSGMSVILVSLVITGFISFKFKS</sequence>
<evidence type="ECO:0000256" key="4">
    <source>
        <dbReference type="ARBA" id="ARBA00022989"/>
    </source>
</evidence>
<feature type="transmembrane region" description="Helical" evidence="6">
    <location>
        <begin position="364"/>
        <end position="383"/>
    </location>
</feature>
<dbReference type="RefSeq" id="WP_128768181.1">
    <property type="nucleotide sequence ID" value="NZ_RXOC01000002.1"/>
</dbReference>
<feature type="transmembrane region" description="Helical" evidence="6">
    <location>
        <begin position="280"/>
        <end position="298"/>
    </location>
</feature>
<evidence type="ECO:0000259" key="7">
    <source>
        <dbReference type="PROSITE" id="PS50850"/>
    </source>
</evidence>
<feature type="transmembrane region" description="Helical" evidence="6">
    <location>
        <begin position="105"/>
        <end position="128"/>
    </location>
</feature>
<feature type="transmembrane region" description="Helical" evidence="6">
    <location>
        <begin position="48"/>
        <end position="70"/>
    </location>
</feature>
<feature type="transmembrane region" description="Helical" evidence="6">
    <location>
        <begin position="255"/>
        <end position="273"/>
    </location>
</feature>
<name>A0A4Q0MF80_9SPHI</name>
<feature type="transmembrane region" description="Helical" evidence="6">
    <location>
        <begin position="12"/>
        <end position="36"/>
    </location>
</feature>
<comment type="caution">
    <text evidence="8">The sequence shown here is derived from an EMBL/GenBank/DDBJ whole genome shotgun (WGS) entry which is preliminary data.</text>
</comment>
<dbReference type="InterPro" id="IPR020846">
    <property type="entry name" value="MFS_dom"/>
</dbReference>
<feature type="domain" description="Major facilitator superfamily (MFS) profile" evidence="7">
    <location>
        <begin position="8"/>
        <end position="387"/>
    </location>
</feature>
<dbReference type="InterPro" id="IPR036259">
    <property type="entry name" value="MFS_trans_sf"/>
</dbReference>
<dbReference type="Proteomes" id="UP000290848">
    <property type="component" value="Unassembled WGS sequence"/>
</dbReference>
<evidence type="ECO:0000256" key="3">
    <source>
        <dbReference type="ARBA" id="ARBA00022692"/>
    </source>
</evidence>
<evidence type="ECO:0000256" key="1">
    <source>
        <dbReference type="ARBA" id="ARBA00004429"/>
    </source>
</evidence>
<gene>
    <name evidence="8" type="ORF">EKH83_04420</name>
</gene>
<dbReference type="GO" id="GO:0022857">
    <property type="term" value="F:transmembrane transporter activity"/>
    <property type="evidence" value="ECO:0007669"/>
    <property type="project" value="InterPro"/>
</dbReference>
<evidence type="ECO:0000256" key="5">
    <source>
        <dbReference type="ARBA" id="ARBA00023136"/>
    </source>
</evidence>
<evidence type="ECO:0000313" key="8">
    <source>
        <dbReference type="EMBL" id="RXF71934.1"/>
    </source>
</evidence>
<dbReference type="SUPFAM" id="SSF103473">
    <property type="entry name" value="MFS general substrate transporter"/>
    <property type="match status" value="1"/>
</dbReference>
<dbReference type="Pfam" id="PF07690">
    <property type="entry name" value="MFS_1"/>
    <property type="match status" value="1"/>
</dbReference>
<evidence type="ECO:0000313" key="9">
    <source>
        <dbReference type="Proteomes" id="UP000290848"/>
    </source>
</evidence>
<comment type="subcellular location">
    <subcellularLocation>
        <location evidence="1">Cell inner membrane</location>
        <topology evidence="1">Multi-pass membrane protein</topology>
    </subcellularLocation>
</comment>
<reference evidence="8 9" key="1">
    <citation type="submission" date="2018-12" db="EMBL/GenBank/DDBJ databases">
        <title>The Draft Genome Sequence of the Soil Bacterium Pedobacter tournemirensis R1.</title>
        <authorList>
            <person name="He J."/>
        </authorList>
    </citation>
    <scope>NUCLEOTIDE SEQUENCE [LARGE SCALE GENOMIC DNA]</scope>
    <source>
        <strain evidence="8 9">R1</strain>
    </source>
</reference>
<feature type="transmembrane region" description="Helical" evidence="6">
    <location>
        <begin position="140"/>
        <end position="158"/>
    </location>
</feature>
<dbReference type="InterPro" id="IPR050375">
    <property type="entry name" value="MFS_TsgA-like"/>
</dbReference>
<feature type="transmembrane region" description="Helical" evidence="6">
    <location>
        <begin position="339"/>
        <end position="358"/>
    </location>
</feature>
<feature type="transmembrane region" description="Helical" evidence="6">
    <location>
        <begin position="304"/>
        <end position="327"/>
    </location>
</feature>
<organism evidence="8 9">
    <name type="scientific">Arcticibacter tournemirensis</name>
    <dbReference type="NCBI Taxonomy" id="699437"/>
    <lineage>
        <taxon>Bacteria</taxon>
        <taxon>Pseudomonadati</taxon>
        <taxon>Bacteroidota</taxon>
        <taxon>Sphingobacteriia</taxon>
        <taxon>Sphingobacteriales</taxon>
        <taxon>Sphingobacteriaceae</taxon>
        <taxon>Arcticibacter</taxon>
    </lineage>
</organism>
<evidence type="ECO:0000256" key="6">
    <source>
        <dbReference type="SAM" id="Phobius"/>
    </source>
</evidence>
<dbReference type="PROSITE" id="PS50850">
    <property type="entry name" value="MFS"/>
    <property type="match status" value="1"/>
</dbReference>
<feature type="transmembrane region" description="Helical" evidence="6">
    <location>
        <begin position="77"/>
        <end position="99"/>
    </location>
</feature>
<keyword evidence="2" id="KW-1003">Cell membrane</keyword>
<evidence type="ECO:0000256" key="2">
    <source>
        <dbReference type="ARBA" id="ARBA00022475"/>
    </source>
</evidence>
<dbReference type="InterPro" id="IPR011701">
    <property type="entry name" value="MFS"/>
</dbReference>
<dbReference type="AlphaFoldDB" id="A0A4Q0MF80"/>
<dbReference type="EMBL" id="RXOC01000002">
    <property type="protein sequence ID" value="RXF71934.1"/>
    <property type="molecule type" value="Genomic_DNA"/>
</dbReference>
<protein>
    <submittedName>
        <fullName evidence="8">MFS transporter</fullName>
    </submittedName>
</protein>
<dbReference type="PANTHER" id="PTHR43702">
    <property type="entry name" value="L-FUCOSE-PROTON SYMPORTER"/>
    <property type="match status" value="1"/>
</dbReference>
<keyword evidence="5 6" id="KW-0472">Membrane</keyword>